<dbReference type="InterPro" id="IPR024869">
    <property type="entry name" value="FAM20"/>
</dbReference>
<feature type="binding site" evidence="7">
    <location>
        <position position="134"/>
    </location>
    <ligand>
        <name>ATP</name>
        <dbReference type="ChEBI" id="CHEBI:30616"/>
    </ligand>
</feature>
<feature type="domain" description="FAM20 C-terminal" evidence="10">
    <location>
        <begin position="218"/>
        <end position="408"/>
    </location>
</feature>
<evidence type="ECO:0000259" key="10">
    <source>
        <dbReference type="Pfam" id="PF06702"/>
    </source>
</evidence>
<feature type="binding site" evidence="7">
    <location>
        <position position="150"/>
    </location>
    <ligand>
        <name>ATP</name>
        <dbReference type="ChEBI" id="CHEBI:30616"/>
    </ligand>
</feature>
<keyword evidence="8" id="KW-0464">Manganese</keyword>
<dbReference type="GeneID" id="109545635"/>
<dbReference type="AlphaFoldDB" id="A0AAR5QFJ5"/>
<comment type="cofactor">
    <cofactor evidence="8">
        <name>Mn(2+)</name>
        <dbReference type="ChEBI" id="CHEBI:29035"/>
    </cofactor>
</comment>
<dbReference type="PANTHER" id="PTHR12450">
    <property type="entry name" value="DENTIN MATRIX PROTEIN 4 PROTEIN FAM20"/>
    <property type="match status" value="1"/>
</dbReference>
<proteinExistence type="inferred from homology"/>
<dbReference type="GO" id="GO:0005524">
    <property type="term" value="F:ATP binding"/>
    <property type="evidence" value="ECO:0007669"/>
    <property type="project" value="UniProtKB-KW"/>
</dbReference>
<dbReference type="InterPro" id="IPR009581">
    <property type="entry name" value="FAM20_C"/>
</dbReference>
<keyword evidence="9" id="KW-0732">Signal</keyword>
<evidence type="ECO:0000256" key="4">
    <source>
        <dbReference type="ARBA" id="ARBA00023157"/>
    </source>
</evidence>
<feature type="binding site" evidence="8">
    <location>
        <position position="169"/>
    </location>
    <ligand>
        <name>Mn(2+)</name>
        <dbReference type="ChEBI" id="CHEBI:29035"/>
    </ligand>
</feature>
<evidence type="ECO:0000256" key="3">
    <source>
        <dbReference type="ARBA" id="ARBA00023034"/>
    </source>
</evidence>
<reference evidence="11" key="2">
    <citation type="submission" date="2024-08" db="UniProtKB">
        <authorList>
            <consortium name="EnsemblMetazoa"/>
        </authorList>
    </citation>
    <scope>IDENTIFICATION</scope>
</reference>
<evidence type="ECO:0000256" key="6">
    <source>
        <dbReference type="PIRSR" id="PIRSR624869-1"/>
    </source>
</evidence>
<feature type="chain" id="PRO_5043624950" description="FAM20 C-terminal domain-containing protein" evidence="9">
    <location>
        <begin position="28"/>
        <end position="431"/>
    </location>
</feature>
<dbReference type="GO" id="GO:0016773">
    <property type="term" value="F:phosphotransferase activity, alcohol group as acceptor"/>
    <property type="evidence" value="ECO:0007669"/>
    <property type="project" value="TreeGrafter"/>
</dbReference>
<feature type="binding site" evidence="7">
    <location>
        <position position="317"/>
    </location>
    <ligand>
        <name>ATP</name>
        <dbReference type="ChEBI" id="CHEBI:30616"/>
    </ligand>
</feature>
<keyword evidence="8" id="KW-0479">Metal-binding</keyword>
<sequence length="431" mass="49657">MFRKRIVLVVALLVLLVFFCTLQHLQGYLPAIERLPKTNQDVEEAIYEELSRLPESYSRDALQLNSAERFLSNIKRTGRWGLESVPLQQLWAEANSWPSDSQLTNLSSALMGRILYSLGHARITKADLDTRGTQLKILLTLMGEQECVFKPKWYPIEKSIEGPVYAGKDRYGSEIVGFYLSVLLDKPFVPASVERTISLKYDVLPVATNRLLNVSLEKENRSCVFGQCFYCSKEDPICDNEGNLLTGAVIFNVRKSFSSYRSPWQRTYKKRKKAAWEDSVDYCSAVKTRLHKKRLLDLIDVAIFDFLLQNGDRHHYETLDDNIVWLDNGKGLGNPYVQHLDILAPLYQCCLIRKKMWQVLLSLAGGALSKYMKLMPDIQNVLTEPHLRAMEQRLRLVFATVEFCKGRHDMRIFDRFCHKSGHFEFAPNTSR</sequence>
<evidence type="ECO:0000256" key="5">
    <source>
        <dbReference type="ARBA" id="ARBA00023180"/>
    </source>
</evidence>
<dbReference type="EnsemblMetazoa" id="XM_019916435.1">
    <property type="protein sequence ID" value="XP_019771994.1"/>
    <property type="gene ID" value="LOC109545635"/>
</dbReference>
<evidence type="ECO:0000256" key="8">
    <source>
        <dbReference type="PIRSR" id="PIRSR624869-3"/>
    </source>
</evidence>
<dbReference type="KEGG" id="dpa:109545635"/>
<feature type="signal peptide" evidence="9">
    <location>
        <begin position="1"/>
        <end position="27"/>
    </location>
</feature>
<keyword evidence="12" id="KW-1185">Reference proteome</keyword>
<dbReference type="GO" id="GO:0046872">
    <property type="term" value="F:metal ion binding"/>
    <property type="evidence" value="ECO:0007669"/>
    <property type="project" value="UniProtKB-KW"/>
</dbReference>
<feature type="binding site" evidence="7">
    <location>
        <begin position="250"/>
        <end position="253"/>
    </location>
    <ligand>
        <name>ATP</name>
        <dbReference type="ChEBI" id="CHEBI:30616"/>
    </ligand>
</feature>
<evidence type="ECO:0000313" key="12">
    <source>
        <dbReference type="Proteomes" id="UP000019118"/>
    </source>
</evidence>
<feature type="active site" evidence="6">
    <location>
        <position position="312"/>
    </location>
</feature>
<keyword evidence="5" id="KW-0325">Glycoprotein</keyword>
<dbReference type="Pfam" id="PF06702">
    <property type="entry name" value="Fam20C"/>
    <property type="match status" value="1"/>
</dbReference>
<organism evidence="11 12">
    <name type="scientific">Dendroctonus ponderosae</name>
    <name type="common">Mountain pine beetle</name>
    <dbReference type="NCBI Taxonomy" id="77166"/>
    <lineage>
        <taxon>Eukaryota</taxon>
        <taxon>Metazoa</taxon>
        <taxon>Ecdysozoa</taxon>
        <taxon>Arthropoda</taxon>
        <taxon>Hexapoda</taxon>
        <taxon>Insecta</taxon>
        <taxon>Pterygota</taxon>
        <taxon>Neoptera</taxon>
        <taxon>Endopterygota</taxon>
        <taxon>Coleoptera</taxon>
        <taxon>Polyphaga</taxon>
        <taxon>Cucujiformia</taxon>
        <taxon>Curculionidae</taxon>
        <taxon>Scolytinae</taxon>
        <taxon>Dendroctonus</taxon>
    </lineage>
</organism>
<keyword evidence="7" id="KW-0547">Nucleotide-binding</keyword>
<comment type="similarity">
    <text evidence="2">Belongs to the FAM20 family.</text>
</comment>
<keyword evidence="7" id="KW-0067">ATP-binding</keyword>
<keyword evidence="4" id="KW-1015">Disulfide bond</keyword>
<reference evidence="12" key="1">
    <citation type="journal article" date="2013" name="Genome Biol.">
        <title>Draft genome of the mountain pine beetle, Dendroctonus ponderosae Hopkins, a major forest pest.</title>
        <authorList>
            <person name="Keeling C.I."/>
            <person name="Yuen M.M."/>
            <person name="Liao N.Y."/>
            <person name="Docking T.R."/>
            <person name="Chan S.K."/>
            <person name="Taylor G.A."/>
            <person name="Palmquist D.L."/>
            <person name="Jackman S.D."/>
            <person name="Nguyen A."/>
            <person name="Li M."/>
            <person name="Henderson H."/>
            <person name="Janes J.K."/>
            <person name="Zhao Y."/>
            <person name="Pandoh P."/>
            <person name="Moore R."/>
            <person name="Sperling F.A."/>
            <person name="Huber D.P."/>
            <person name="Birol I."/>
            <person name="Jones S.J."/>
            <person name="Bohlmann J."/>
        </authorList>
    </citation>
    <scope>NUCLEOTIDE SEQUENCE</scope>
</reference>
<name>A0AAR5QFJ5_DENPD</name>
<keyword evidence="3" id="KW-0333">Golgi apparatus</keyword>
<dbReference type="Proteomes" id="UP000019118">
    <property type="component" value="Unassembled WGS sequence"/>
</dbReference>
<evidence type="ECO:0000256" key="7">
    <source>
        <dbReference type="PIRSR" id="PIRSR624869-2"/>
    </source>
</evidence>
<dbReference type="PANTHER" id="PTHR12450:SF14">
    <property type="entry name" value="GLYCOSAMINOGLYCAN XYLOSYLKINASE"/>
    <property type="match status" value="1"/>
</dbReference>
<accession>A0AAR5QFJ5</accession>
<feature type="binding site" evidence="7">
    <location>
        <position position="327"/>
    </location>
    <ligand>
        <name>ATP</name>
        <dbReference type="ChEBI" id="CHEBI:30616"/>
    </ligand>
</feature>
<evidence type="ECO:0000313" key="11">
    <source>
        <dbReference type="EnsemblMetazoa" id="XP_019771994.1"/>
    </source>
</evidence>
<feature type="binding site" evidence="8">
    <location>
        <position position="327"/>
    </location>
    <ligand>
        <name>Mn(2+)</name>
        <dbReference type="ChEBI" id="CHEBI:29035"/>
    </ligand>
</feature>
<comment type="subcellular location">
    <subcellularLocation>
        <location evidence="1">Golgi apparatus</location>
    </subcellularLocation>
</comment>
<evidence type="ECO:0000256" key="1">
    <source>
        <dbReference type="ARBA" id="ARBA00004555"/>
    </source>
</evidence>
<protein>
    <recommendedName>
        <fullName evidence="10">FAM20 C-terminal domain-containing protein</fullName>
    </recommendedName>
</protein>
<dbReference type="GO" id="GO:0005794">
    <property type="term" value="C:Golgi apparatus"/>
    <property type="evidence" value="ECO:0007669"/>
    <property type="project" value="UniProtKB-SubCell"/>
</dbReference>
<evidence type="ECO:0000256" key="9">
    <source>
        <dbReference type="SAM" id="SignalP"/>
    </source>
</evidence>
<evidence type="ECO:0000256" key="2">
    <source>
        <dbReference type="ARBA" id="ARBA00006557"/>
    </source>
</evidence>